<proteinExistence type="predicted"/>
<accession>A0A284RW60</accession>
<reference evidence="3" key="1">
    <citation type="journal article" date="2017" name="Nat. Ecol. Evol.">
        <title>Genome expansion and lineage-specific genetic innovations in the forest pathogenic fungi Armillaria.</title>
        <authorList>
            <person name="Sipos G."/>
            <person name="Prasanna A.N."/>
            <person name="Walter M.C."/>
            <person name="O'Connor E."/>
            <person name="Balint B."/>
            <person name="Krizsan K."/>
            <person name="Kiss B."/>
            <person name="Hess J."/>
            <person name="Varga T."/>
            <person name="Slot J."/>
            <person name="Riley R."/>
            <person name="Boka B."/>
            <person name="Rigling D."/>
            <person name="Barry K."/>
            <person name="Lee J."/>
            <person name="Mihaltcheva S."/>
            <person name="LaButti K."/>
            <person name="Lipzen A."/>
            <person name="Waldron R."/>
            <person name="Moloney N.M."/>
            <person name="Sperisen C."/>
            <person name="Kredics L."/>
            <person name="Vagvoelgyi C."/>
            <person name="Patrignani A."/>
            <person name="Fitzpatrick D."/>
            <person name="Nagy I."/>
            <person name="Doyle S."/>
            <person name="Anderson J.B."/>
            <person name="Grigoriev I.V."/>
            <person name="Gueldener U."/>
            <person name="Muensterkoetter M."/>
            <person name="Nagy L.G."/>
        </authorList>
    </citation>
    <scope>NUCLEOTIDE SEQUENCE [LARGE SCALE GENOMIC DNA]</scope>
    <source>
        <strain evidence="3">C18/9</strain>
    </source>
</reference>
<dbReference type="OMA" id="GWHEDEG"/>
<dbReference type="EMBL" id="FUEG01000018">
    <property type="protein sequence ID" value="SJL12988.1"/>
    <property type="molecule type" value="Genomic_DNA"/>
</dbReference>
<feature type="compositionally biased region" description="Low complexity" evidence="1">
    <location>
        <begin position="275"/>
        <end position="299"/>
    </location>
</feature>
<feature type="region of interest" description="Disordered" evidence="1">
    <location>
        <begin position="240"/>
        <end position="299"/>
    </location>
</feature>
<protein>
    <submittedName>
        <fullName evidence="2">Uncharacterized protein</fullName>
    </submittedName>
</protein>
<dbReference type="AlphaFoldDB" id="A0A284RW60"/>
<dbReference type="OrthoDB" id="2995295at2759"/>
<keyword evidence="3" id="KW-1185">Reference proteome</keyword>
<dbReference type="Proteomes" id="UP000219338">
    <property type="component" value="Unassembled WGS sequence"/>
</dbReference>
<evidence type="ECO:0000256" key="1">
    <source>
        <dbReference type="SAM" id="MobiDB-lite"/>
    </source>
</evidence>
<organism evidence="2 3">
    <name type="scientific">Armillaria ostoyae</name>
    <name type="common">Armillaria root rot fungus</name>
    <dbReference type="NCBI Taxonomy" id="47428"/>
    <lineage>
        <taxon>Eukaryota</taxon>
        <taxon>Fungi</taxon>
        <taxon>Dikarya</taxon>
        <taxon>Basidiomycota</taxon>
        <taxon>Agaricomycotina</taxon>
        <taxon>Agaricomycetes</taxon>
        <taxon>Agaricomycetidae</taxon>
        <taxon>Agaricales</taxon>
        <taxon>Marasmiineae</taxon>
        <taxon>Physalacriaceae</taxon>
        <taxon>Armillaria</taxon>
    </lineage>
</organism>
<evidence type="ECO:0000313" key="2">
    <source>
        <dbReference type="EMBL" id="SJL12988.1"/>
    </source>
</evidence>
<feature type="compositionally biased region" description="Polar residues" evidence="1">
    <location>
        <begin position="249"/>
        <end position="269"/>
    </location>
</feature>
<name>A0A284RW60_ARMOS</name>
<evidence type="ECO:0000313" key="3">
    <source>
        <dbReference type="Proteomes" id="UP000219338"/>
    </source>
</evidence>
<sequence length="332" mass="37222">MSTWTSFSREFLTGASFRIPIHLFKLDIHQPLLDVGASSIFSLINALKGPGSAYYLYCTLILPYSSHSLLYSSLSMKTKFQTLLLRINTKKSNNYYHDEVECSSTCTITPTLAHYIPPPPGIETVAEPLEEPRPSPPPSRLTFLAIWDPESQLYTLPFIPQEPLGWHEDEGFFDTCNLIGHPECEPHLHSRFSTSTTSTSNYIEVSEPQTPQAFMNVNGNPPIEQPVPRHPEISRPFILLPSPPREDNSSVSLVSTLPRRSNSSRTNILPRSHFSGYSRKASSASSPPSYPSSPSLSPLGFLKRRATQSREAEDAWVNIDVECVIRERVIHI</sequence>
<gene>
    <name evidence="2" type="ORF">ARMOST_16423</name>
</gene>